<dbReference type="RefSeq" id="WP_126413304.1">
    <property type="nucleotide sequence ID" value="NZ_JASPER010000005.1"/>
</dbReference>
<dbReference type="PANTHER" id="PTHR43861">
    <property type="entry name" value="TRANS-ACONITATE 2-METHYLTRANSFERASE-RELATED"/>
    <property type="match status" value="1"/>
</dbReference>
<sequence>MSSRHVWSAYGARAQEYTEVLGSMKATTQEDRELIVRWARECRGRIVDAGCGPGHWTAFLHDLGLDVEGVDPVDAFISIARRHHPHVSYQQGSFASLPAAHYGAALAWYSLIHTPPRDLPETLASLKSSLTPRGNLLIGFFAGNRVEEFPHAVAPAYYWPPQTMASLLEDTGFSILDIRHRKVPGARDHGSISCRAF</sequence>
<dbReference type="OrthoDB" id="9805171at2"/>
<evidence type="ECO:0000313" key="1">
    <source>
        <dbReference type="EMBL" id="VEI14686.1"/>
    </source>
</evidence>
<dbReference type="Gene3D" id="3.40.50.150">
    <property type="entry name" value="Vaccinia Virus protein VP39"/>
    <property type="match status" value="1"/>
</dbReference>
<dbReference type="EMBL" id="LR134477">
    <property type="protein sequence ID" value="VEI14686.1"/>
    <property type="molecule type" value="Genomic_DNA"/>
</dbReference>
<keyword evidence="1" id="KW-0808">Transferase</keyword>
<accession>A0A3S4V950</accession>
<dbReference type="Proteomes" id="UP000268658">
    <property type="component" value="Chromosome"/>
</dbReference>
<gene>
    <name evidence="1" type="primary">bioC</name>
    <name evidence="1" type="ORF">NCTC10951_00556</name>
</gene>
<protein>
    <submittedName>
        <fullName evidence="1">Malonyl-CoA O-methyltransferase BioC</fullName>
        <ecNumber evidence="1">2.1.1.197</ecNumber>
    </submittedName>
</protein>
<dbReference type="InterPro" id="IPR029063">
    <property type="entry name" value="SAM-dependent_MTases_sf"/>
</dbReference>
<name>A0A3S4V950_ACTVI</name>
<organism evidence="1 2">
    <name type="scientific">Actinomyces viscosus</name>
    <dbReference type="NCBI Taxonomy" id="1656"/>
    <lineage>
        <taxon>Bacteria</taxon>
        <taxon>Bacillati</taxon>
        <taxon>Actinomycetota</taxon>
        <taxon>Actinomycetes</taxon>
        <taxon>Actinomycetales</taxon>
        <taxon>Actinomycetaceae</taxon>
        <taxon>Actinomyces</taxon>
    </lineage>
</organism>
<dbReference type="KEGG" id="avc:NCTC10951_00556"/>
<dbReference type="EC" id="2.1.1.197" evidence="1"/>
<keyword evidence="1" id="KW-0489">Methyltransferase</keyword>
<dbReference type="GO" id="GO:0032259">
    <property type="term" value="P:methylation"/>
    <property type="evidence" value="ECO:0007669"/>
    <property type="project" value="UniProtKB-KW"/>
</dbReference>
<proteinExistence type="predicted"/>
<dbReference type="AlphaFoldDB" id="A0A3S4V950"/>
<dbReference type="Pfam" id="PF13489">
    <property type="entry name" value="Methyltransf_23"/>
    <property type="match status" value="1"/>
</dbReference>
<dbReference type="GO" id="GO:0102130">
    <property type="term" value="F:malonyl-CoA methyltransferase activity"/>
    <property type="evidence" value="ECO:0007669"/>
    <property type="project" value="UniProtKB-EC"/>
</dbReference>
<evidence type="ECO:0000313" key="2">
    <source>
        <dbReference type="Proteomes" id="UP000268658"/>
    </source>
</evidence>
<dbReference type="SUPFAM" id="SSF53335">
    <property type="entry name" value="S-adenosyl-L-methionine-dependent methyltransferases"/>
    <property type="match status" value="1"/>
</dbReference>
<dbReference type="CDD" id="cd02440">
    <property type="entry name" value="AdoMet_MTases"/>
    <property type="match status" value="1"/>
</dbReference>
<reference evidence="1 2" key="1">
    <citation type="submission" date="2018-12" db="EMBL/GenBank/DDBJ databases">
        <authorList>
            <consortium name="Pathogen Informatics"/>
        </authorList>
    </citation>
    <scope>NUCLEOTIDE SEQUENCE [LARGE SCALE GENOMIC DNA]</scope>
    <source>
        <strain evidence="1 2">NCTC10951</strain>
    </source>
</reference>